<keyword evidence="3" id="KW-1185">Reference proteome</keyword>
<evidence type="ECO:0000313" key="2">
    <source>
        <dbReference type="EMBL" id="GHI12304.1"/>
    </source>
</evidence>
<organism evidence="2 3">
    <name type="scientific">Streptomyces virginiae</name>
    <name type="common">Streptomyces cinnamonensis</name>
    <dbReference type="NCBI Taxonomy" id="1961"/>
    <lineage>
        <taxon>Bacteria</taxon>
        <taxon>Bacillati</taxon>
        <taxon>Actinomycetota</taxon>
        <taxon>Actinomycetes</taxon>
        <taxon>Kitasatosporales</taxon>
        <taxon>Streptomycetaceae</taxon>
        <taxon>Streptomyces</taxon>
    </lineage>
</organism>
<name>A0ABQ3NHU9_STRVG</name>
<keyword evidence="1" id="KW-1133">Transmembrane helix</keyword>
<evidence type="ECO:0000313" key="3">
    <source>
        <dbReference type="Proteomes" id="UP000660554"/>
    </source>
</evidence>
<proteinExistence type="predicted"/>
<accession>A0ABQ3NHU9</accession>
<evidence type="ECO:0000256" key="1">
    <source>
        <dbReference type="SAM" id="Phobius"/>
    </source>
</evidence>
<keyword evidence="1" id="KW-0812">Transmembrane</keyword>
<feature type="transmembrane region" description="Helical" evidence="1">
    <location>
        <begin position="62"/>
        <end position="81"/>
    </location>
</feature>
<feature type="transmembrane region" description="Helical" evidence="1">
    <location>
        <begin position="32"/>
        <end position="50"/>
    </location>
</feature>
<reference evidence="3" key="1">
    <citation type="submission" date="2020-09" db="EMBL/GenBank/DDBJ databases">
        <title>Whole genome shotgun sequence of Streptomyces cinnamonensis NBRC 15873.</title>
        <authorList>
            <person name="Komaki H."/>
            <person name="Tamura T."/>
        </authorList>
    </citation>
    <scope>NUCLEOTIDE SEQUENCE [LARGE SCALE GENOMIC DNA]</scope>
    <source>
        <strain evidence="3">NBRC 15873</strain>
    </source>
</reference>
<gene>
    <name evidence="2" type="ORF">Scinn_17670</name>
</gene>
<dbReference type="Proteomes" id="UP000660554">
    <property type="component" value="Unassembled WGS sequence"/>
</dbReference>
<dbReference type="EMBL" id="BNDV01000007">
    <property type="protein sequence ID" value="GHI12304.1"/>
    <property type="molecule type" value="Genomic_DNA"/>
</dbReference>
<protein>
    <submittedName>
        <fullName evidence="2">Uncharacterized protein</fullName>
    </submittedName>
</protein>
<comment type="caution">
    <text evidence="2">The sequence shown here is derived from an EMBL/GenBank/DDBJ whole genome shotgun (WGS) entry which is preliminary data.</text>
</comment>
<sequence length="265" mass="29320">MVGACALAGGIGLAVAGLFFLDGMTGNITGEAVGILIDIAIVSLVVERVASMQRRREWDFAYAALIESAAATFVDIMRLLYVRTSPSSFSANVDRYEEFIKIAALHASTLRSNIEGFATALAPEAHSLCRRTEQRMLWMIDRLAEPPRAPVVEDRYFSLMNGVAEELLAFSRKEGGRRYRNERQAIDAALLAVGEFAGGSDNSRNLDDLWRYRLSVQSELLRSTQVDSGYAVRGIRDDFDNRYSFGYFLLDGRLLPLACATLRSA</sequence>
<keyword evidence="1" id="KW-0472">Membrane</keyword>